<accession>A0AAV4RP89</accession>
<keyword evidence="6" id="KW-0808">Transferase</keyword>
<dbReference type="GO" id="GO:0042054">
    <property type="term" value="F:histone methyltransferase activity"/>
    <property type="evidence" value="ECO:0007669"/>
    <property type="project" value="InterPro"/>
</dbReference>
<keyword evidence="12" id="KW-0539">Nucleus</keyword>
<dbReference type="InterPro" id="IPR006560">
    <property type="entry name" value="AWS_dom"/>
</dbReference>
<evidence type="ECO:0000256" key="3">
    <source>
        <dbReference type="ARBA" id="ARBA00022454"/>
    </source>
</evidence>
<dbReference type="SUPFAM" id="SSF82199">
    <property type="entry name" value="SET domain"/>
    <property type="match status" value="1"/>
</dbReference>
<keyword evidence="10" id="KW-0862">Zinc</keyword>
<dbReference type="GO" id="GO:0008757">
    <property type="term" value="F:S-adenosylmethionine-dependent methyltransferase activity"/>
    <property type="evidence" value="ECO:0007669"/>
    <property type="project" value="UniProtKB-ARBA"/>
</dbReference>
<feature type="domain" description="PHD-type" evidence="14">
    <location>
        <begin position="1"/>
        <end position="45"/>
    </location>
</feature>
<dbReference type="EMBL" id="BPLR01008243">
    <property type="protein sequence ID" value="GIY23182.1"/>
    <property type="molecule type" value="Genomic_DNA"/>
</dbReference>
<dbReference type="PROSITE" id="PS50016">
    <property type="entry name" value="ZF_PHD_2"/>
    <property type="match status" value="1"/>
</dbReference>
<dbReference type="SMART" id="SM00570">
    <property type="entry name" value="AWS"/>
    <property type="match status" value="1"/>
</dbReference>
<dbReference type="GO" id="GO:0008270">
    <property type="term" value="F:zinc ion binding"/>
    <property type="evidence" value="ECO:0007669"/>
    <property type="project" value="UniProtKB-KW"/>
</dbReference>
<protein>
    <submittedName>
        <fullName evidence="17">Histone-lysine N-methyltransferase, H3 lysine-36 specific</fullName>
    </submittedName>
</protein>
<evidence type="ECO:0000256" key="2">
    <source>
        <dbReference type="ARBA" id="ARBA00004286"/>
    </source>
</evidence>
<dbReference type="Gene3D" id="2.170.270.10">
    <property type="entry name" value="SET domain"/>
    <property type="match status" value="1"/>
</dbReference>
<evidence type="ECO:0000256" key="13">
    <source>
        <dbReference type="PROSITE-ProRule" id="PRU00146"/>
    </source>
</evidence>
<evidence type="ECO:0000259" key="15">
    <source>
        <dbReference type="PROSITE" id="PS50812"/>
    </source>
</evidence>
<dbReference type="PANTHER" id="PTHR22884">
    <property type="entry name" value="SET DOMAIN PROTEINS"/>
    <property type="match status" value="1"/>
</dbReference>
<dbReference type="Pfam" id="PF00856">
    <property type="entry name" value="SET"/>
    <property type="match status" value="1"/>
</dbReference>
<evidence type="ECO:0000313" key="18">
    <source>
        <dbReference type="Proteomes" id="UP001054945"/>
    </source>
</evidence>
<evidence type="ECO:0000256" key="5">
    <source>
        <dbReference type="ARBA" id="ARBA00022603"/>
    </source>
</evidence>
<comment type="caution">
    <text evidence="17">The sequence shown here is derived from an EMBL/GenBank/DDBJ whole genome shotgun (WGS) entry which is preliminary data.</text>
</comment>
<evidence type="ECO:0000256" key="6">
    <source>
        <dbReference type="ARBA" id="ARBA00022679"/>
    </source>
</evidence>
<evidence type="ECO:0000256" key="8">
    <source>
        <dbReference type="ARBA" id="ARBA00022723"/>
    </source>
</evidence>
<keyword evidence="8" id="KW-0479">Metal-binding</keyword>
<dbReference type="InterPro" id="IPR019786">
    <property type="entry name" value="Zinc_finger_PHD-type_CS"/>
</dbReference>
<keyword evidence="7" id="KW-0949">S-adenosyl-L-methionine</keyword>
<dbReference type="Proteomes" id="UP001054945">
    <property type="component" value="Unassembled WGS sequence"/>
</dbReference>
<dbReference type="SUPFAM" id="SSF63748">
    <property type="entry name" value="Tudor/PWWP/MBT"/>
    <property type="match status" value="1"/>
</dbReference>
<dbReference type="SMART" id="SM00249">
    <property type="entry name" value="PHD"/>
    <property type="match status" value="1"/>
</dbReference>
<evidence type="ECO:0000256" key="9">
    <source>
        <dbReference type="ARBA" id="ARBA00022771"/>
    </source>
</evidence>
<dbReference type="AlphaFoldDB" id="A0AAV4RP89"/>
<keyword evidence="3" id="KW-0158">Chromosome</keyword>
<keyword evidence="11" id="KW-0156">Chromatin regulator</keyword>
<dbReference type="InterPro" id="IPR000313">
    <property type="entry name" value="PWWP_dom"/>
</dbReference>
<dbReference type="InterPro" id="IPR046341">
    <property type="entry name" value="SET_dom_sf"/>
</dbReference>
<evidence type="ECO:0000256" key="1">
    <source>
        <dbReference type="ARBA" id="ARBA00004123"/>
    </source>
</evidence>
<dbReference type="Gene3D" id="3.30.40.10">
    <property type="entry name" value="Zinc/RING finger domain, C3HC4 (zinc finger)"/>
    <property type="match status" value="1"/>
</dbReference>
<evidence type="ECO:0000256" key="12">
    <source>
        <dbReference type="ARBA" id="ARBA00023242"/>
    </source>
</evidence>
<keyword evidence="18" id="KW-1185">Reference proteome</keyword>
<keyword evidence="4" id="KW-0597">Phosphoprotein</keyword>
<dbReference type="PROSITE" id="PS50812">
    <property type="entry name" value="PWWP"/>
    <property type="match status" value="1"/>
</dbReference>
<dbReference type="SUPFAM" id="SSF57903">
    <property type="entry name" value="FYVE/PHD zinc finger"/>
    <property type="match status" value="1"/>
</dbReference>
<dbReference type="GO" id="GO:0032259">
    <property type="term" value="P:methylation"/>
    <property type="evidence" value="ECO:0007669"/>
    <property type="project" value="UniProtKB-KW"/>
</dbReference>
<dbReference type="GO" id="GO:0005634">
    <property type="term" value="C:nucleus"/>
    <property type="evidence" value="ECO:0007669"/>
    <property type="project" value="UniProtKB-SubCell"/>
</dbReference>
<proteinExistence type="predicted"/>
<evidence type="ECO:0000256" key="4">
    <source>
        <dbReference type="ARBA" id="ARBA00022553"/>
    </source>
</evidence>
<evidence type="ECO:0000256" key="11">
    <source>
        <dbReference type="ARBA" id="ARBA00022853"/>
    </source>
</evidence>
<feature type="domain" description="AWS" evidence="16">
    <location>
        <begin position="121"/>
        <end position="171"/>
    </location>
</feature>
<evidence type="ECO:0000259" key="14">
    <source>
        <dbReference type="PROSITE" id="PS50016"/>
    </source>
</evidence>
<organism evidence="17 18">
    <name type="scientific">Caerostris extrusa</name>
    <name type="common">Bark spider</name>
    <name type="synonym">Caerostris bankana</name>
    <dbReference type="NCBI Taxonomy" id="172846"/>
    <lineage>
        <taxon>Eukaryota</taxon>
        <taxon>Metazoa</taxon>
        <taxon>Ecdysozoa</taxon>
        <taxon>Arthropoda</taxon>
        <taxon>Chelicerata</taxon>
        <taxon>Arachnida</taxon>
        <taxon>Araneae</taxon>
        <taxon>Araneomorphae</taxon>
        <taxon>Entelegynae</taxon>
        <taxon>Araneoidea</taxon>
        <taxon>Araneidae</taxon>
        <taxon>Caerostris</taxon>
    </lineage>
</organism>
<dbReference type="InterPro" id="IPR050777">
    <property type="entry name" value="SET2_Histone-Lys_MeTrsfase"/>
</dbReference>
<dbReference type="InterPro" id="IPR011011">
    <property type="entry name" value="Znf_FYVE_PHD"/>
</dbReference>
<evidence type="ECO:0000256" key="10">
    <source>
        <dbReference type="ARBA" id="ARBA00022833"/>
    </source>
</evidence>
<dbReference type="GO" id="GO:0008170">
    <property type="term" value="F:N-methyltransferase activity"/>
    <property type="evidence" value="ECO:0007669"/>
    <property type="project" value="UniProtKB-ARBA"/>
</dbReference>
<dbReference type="GO" id="GO:0005694">
    <property type="term" value="C:chromosome"/>
    <property type="evidence" value="ECO:0007669"/>
    <property type="project" value="UniProtKB-SubCell"/>
</dbReference>
<dbReference type="PROSITE" id="PS01359">
    <property type="entry name" value="ZF_PHD_1"/>
    <property type="match status" value="1"/>
</dbReference>
<name>A0AAV4RP89_CAEEX</name>
<reference evidence="17 18" key="1">
    <citation type="submission" date="2021-06" db="EMBL/GenBank/DDBJ databases">
        <title>Caerostris extrusa draft genome.</title>
        <authorList>
            <person name="Kono N."/>
            <person name="Arakawa K."/>
        </authorList>
    </citation>
    <scope>NUCLEOTIDE SEQUENCE [LARGE SCALE GENOMIC DNA]</scope>
</reference>
<evidence type="ECO:0000256" key="7">
    <source>
        <dbReference type="ARBA" id="ARBA00022691"/>
    </source>
</evidence>
<dbReference type="InterPro" id="IPR001965">
    <property type="entry name" value="Znf_PHD"/>
</dbReference>
<dbReference type="Pfam" id="PF00855">
    <property type="entry name" value="PWWP"/>
    <property type="match status" value="1"/>
</dbReference>
<comment type="subcellular location">
    <subcellularLocation>
        <location evidence="2">Chromosome</location>
    </subcellularLocation>
    <subcellularLocation>
        <location evidence="1">Nucleus</location>
    </subcellularLocation>
</comment>
<evidence type="ECO:0000313" key="17">
    <source>
        <dbReference type="EMBL" id="GIY23182.1"/>
    </source>
</evidence>
<keyword evidence="9 13" id="KW-0863">Zinc-finger</keyword>
<gene>
    <name evidence="17" type="primary">NSD1</name>
    <name evidence="17" type="ORF">CEXT_356371</name>
</gene>
<dbReference type="PROSITE" id="PS51215">
    <property type="entry name" value="AWS"/>
    <property type="match status" value="1"/>
</dbReference>
<keyword evidence="5" id="KW-0489">Methyltransferase</keyword>
<sequence length="220" mass="25168">MNHCNICGTGGKLVCCESCPNAFHESCLNTEIPENDYICEDCTSRKYLVHGMIVWNKIGNYRWWPSQIIHPSYIPNNVKNMRHSDGEFCIRYFWAQRPIHGLTEDVNHLKPPVRAVTADENVISPCACDSSEQNPCGMDSSCLNRSMQIECHPNFCRAKELCQNQNFQKKNNVPTIPFRTVKRGWGLIALKDIKKGQFVIEYVGEVITHKECELRKSDAS</sequence>
<dbReference type="InterPro" id="IPR001214">
    <property type="entry name" value="SET_dom"/>
</dbReference>
<dbReference type="InterPro" id="IPR013083">
    <property type="entry name" value="Znf_RING/FYVE/PHD"/>
</dbReference>
<dbReference type="Gene3D" id="2.30.30.140">
    <property type="match status" value="1"/>
</dbReference>
<evidence type="ECO:0000259" key="16">
    <source>
        <dbReference type="PROSITE" id="PS51215"/>
    </source>
</evidence>
<feature type="domain" description="PWWP" evidence="15">
    <location>
        <begin position="50"/>
        <end position="93"/>
    </location>
</feature>
<dbReference type="InterPro" id="IPR019787">
    <property type="entry name" value="Znf_PHD-finger"/>
</dbReference>
<dbReference type="Pfam" id="PF17907">
    <property type="entry name" value="AWS"/>
    <property type="match status" value="1"/>
</dbReference>
<dbReference type="Pfam" id="PF00628">
    <property type="entry name" value="PHD"/>
    <property type="match status" value="1"/>
</dbReference>